<proteinExistence type="predicted"/>
<evidence type="ECO:0000259" key="1">
    <source>
        <dbReference type="Pfam" id="PF18796"/>
    </source>
</evidence>
<name>A0A1S1NFH4_9GAMM</name>
<feature type="domain" description="Large polyvalent protein-associated" evidence="1">
    <location>
        <begin position="185"/>
        <end position="259"/>
    </location>
</feature>
<dbReference type="STRING" id="327939.BIW53_02485"/>
<accession>A0A1S1NFH4</accession>
<reference evidence="2 3" key="1">
    <citation type="submission" date="2016-10" db="EMBL/GenBank/DDBJ databases">
        <title>Pseudoalteromonas amylolytica sp. nov., isolated from the surface seawater.</title>
        <authorList>
            <person name="Wu Y.-H."/>
            <person name="Cheng H."/>
            <person name="Jin X.-B."/>
            <person name="Wang C.-S."/>
            <person name="Xu X.-W."/>
        </authorList>
    </citation>
    <scope>NUCLEOTIDE SEQUENCE [LARGE SCALE GENOMIC DNA]</scope>
    <source>
        <strain evidence="2 3">JCM 12483</strain>
    </source>
</reference>
<dbReference type="EMBL" id="MNAN01000018">
    <property type="protein sequence ID" value="OHU97203.1"/>
    <property type="molecule type" value="Genomic_DNA"/>
</dbReference>
<sequence>MSRIPRLTDGFVRLGPDYRFEDQTDFQEIKDTFGFCTITVGSWVTPQEQRISANLVYDALADLAQILEVPPWAIGLNGTLNFAFGAGGQRGVQAHYEPSSRTLALAKNAGAGALAHEWWHAFDHHICKKLFTDSNALSFASSLWLQTPIANRHPFNLHLDKFFKLIFLDDTGDGPSEYFLNAKFLDSHYKQFYFSRPQELSARAFEACICNNPLIRNDFLVSGVNNSKLANQGGFPNSAHLSHLCEVIFTYFKVLGTALHHRSD</sequence>
<evidence type="ECO:0000313" key="3">
    <source>
        <dbReference type="Proteomes" id="UP000180253"/>
    </source>
</evidence>
<dbReference type="AlphaFoldDB" id="A0A1S1NFH4"/>
<keyword evidence="3" id="KW-1185">Reference proteome</keyword>
<dbReference type="Pfam" id="PF18796">
    <property type="entry name" value="LPD1"/>
    <property type="match status" value="1"/>
</dbReference>
<comment type="caution">
    <text evidence="2">The sequence shown here is derived from an EMBL/GenBank/DDBJ whole genome shotgun (WGS) entry which is preliminary data.</text>
</comment>
<gene>
    <name evidence="2" type="ORF">BIW53_02485</name>
</gene>
<dbReference type="Proteomes" id="UP000180253">
    <property type="component" value="Unassembled WGS sequence"/>
</dbReference>
<organism evidence="2 3">
    <name type="scientific">Pseudoalteromonas byunsanensis</name>
    <dbReference type="NCBI Taxonomy" id="327939"/>
    <lineage>
        <taxon>Bacteria</taxon>
        <taxon>Pseudomonadati</taxon>
        <taxon>Pseudomonadota</taxon>
        <taxon>Gammaproteobacteria</taxon>
        <taxon>Alteromonadales</taxon>
        <taxon>Pseudoalteromonadaceae</taxon>
        <taxon>Pseudoalteromonas</taxon>
    </lineage>
</organism>
<protein>
    <recommendedName>
        <fullName evidence="1">Large polyvalent protein-associated domain-containing protein</fullName>
    </recommendedName>
</protein>
<dbReference type="RefSeq" id="WP_070990239.1">
    <property type="nucleotide sequence ID" value="NZ_CBCSHD010000008.1"/>
</dbReference>
<dbReference type="InterPro" id="IPR041047">
    <property type="entry name" value="LPD1"/>
</dbReference>
<evidence type="ECO:0000313" key="2">
    <source>
        <dbReference type="EMBL" id="OHU97203.1"/>
    </source>
</evidence>
<dbReference type="NCBIfam" id="NF041907">
    <property type="entry name" value="CLCA_X"/>
    <property type="match status" value="1"/>
</dbReference>